<reference evidence="1 2" key="1">
    <citation type="submission" date="2020-10" db="EMBL/GenBank/DDBJ databases">
        <title>Sequencing the genomes of 1000 actinobacteria strains.</title>
        <authorList>
            <person name="Klenk H.-P."/>
        </authorList>
    </citation>
    <scope>NUCLEOTIDE SEQUENCE [LARGE SCALE GENOMIC DNA]</scope>
    <source>
        <strain evidence="1 2">DSM 43748</strain>
    </source>
</reference>
<dbReference type="EMBL" id="JADBEF010000001">
    <property type="protein sequence ID" value="MBE1557389.1"/>
    <property type="molecule type" value="Genomic_DNA"/>
</dbReference>
<dbReference type="RefSeq" id="WP_225958375.1">
    <property type="nucleotide sequence ID" value="NZ_BAAASY010000015.1"/>
</dbReference>
<evidence type="ECO:0000313" key="2">
    <source>
        <dbReference type="Proteomes" id="UP000661607"/>
    </source>
</evidence>
<accession>A0ABR9K5V5</accession>
<protein>
    <recommendedName>
        <fullName evidence="3">DUF2867 domain-containing protein</fullName>
    </recommendedName>
</protein>
<proteinExistence type="predicted"/>
<evidence type="ECO:0000313" key="1">
    <source>
        <dbReference type="EMBL" id="MBE1557389.1"/>
    </source>
</evidence>
<gene>
    <name evidence="1" type="ORF">H4W81_000168</name>
</gene>
<sequence>MKANPGTGSVKNESVLPVFQQHDVPEAIRGLSAIADSDYVDVFTLVTSDASARTPEQWARAAFEDAAALQGQFVWRVLLGLRLQRRPSRVAGWKIADRGGDWIRLEARSWMLTGHLVILVEDEQVSLATAVRYDRPTAARVWTPLSAIHRRLAPSLLRDAYKAVRQAGPR</sequence>
<evidence type="ECO:0008006" key="3">
    <source>
        <dbReference type="Google" id="ProtNLM"/>
    </source>
</evidence>
<keyword evidence="2" id="KW-1185">Reference proteome</keyword>
<name>A0ABR9K5V5_9ACTN</name>
<dbReference type="Proteomes" id="UP000661607">
    <property type="component" value="Unassembled WGS sequence"/>
</dbReference>
<organism evidence="1 2">
    <name type="scientific">Nonomuraea africana</name>
    <dbReference type="NCBI Taxonomy" id="46171"/>
    <lineage>
        <taxon>Bacteria</taxon>
        <taxon>Bacillati</taxon>
        <taxon>Actinomycetota</taxon>
        <taxon>Actinomycetes</taxon>
        <taxon>Streptosporangiales</taxon>
        <taxon>Streptosporangiaceae</taxon>
        <taxon>Nonomuraea</taxon>
    </lineage>
</organism>
<comment type="caution">
    <text evidence="1">The sequence shown here is derived from an EMBL/GenBank/DDBJ whole genome shotgun (WGS) entry which is preliminary data.</text>
</comment>